<organism evidence="2 3">
    <name type="scientific">Punctularia strigosozonata (strain HHB-11173)</name>
    <name type="common">White-rot fungus</name>
    <dbReference type="NCBI Taxonomy" id="741275"/>
    <lineage>
        <taxon>Eukaryota</taxon>
        <taxon>Fungi</taxon>
        <taxon>Dikarya</taxon>
        <taxon>Basidiomycota</taxon>
        <taxon>Agaricomycotina</taxon>
        <taxon>Agaricomycetes</taxon>
        <taxon>Corticiales</taxon>
        <taxon>Punctulariaceae</taxon>
        <taxon>Punctularia</taxon>
    </lineage>
</organism>
<dbReference type="SUPFAM" id="SSF50998">
    <property type="entry name" value="Quinoprotein alcohol dehydrogenase-like"/>
    <property type="match status" value="1"/>
</dbReference>
<dbReference type="AlphaFoldDB" id="R7S0G5"/>
<proteinExistence type="predicted"/>
<gene>
    <name evidence="2" type="ORF">PUNSTDRAFT_48145</name>
</gene>
<evidence type="ECO:0000256" key="1">
    <source>
        <dbReference type="SAM" id="Phobius"/>
    </source>
</evidence>
<dbReference type="Gene3D" id="2.130.10.10">
    <property type="entry name" value="YVTN repeat-like/Quinoprotein amine dehydrogenase"/>
    <property type="match status" value="1"/>
</dbReference>
<dbReference type="GeneID" id="18882961"/>
<dbReference type="KEGG" id="psq:PUNSTDRAFT_48145"/>
<feature type="transmembrane region" description="Helical" evidence="1">
    <location>
        <begin position="332"/>
        <end position="353"/>
    </location>
</feature>
<dbReference type="EMBL" id="JH687626">
    <property type="protein sequence ID" value="EIN03339.1"/>
    <property type="molecule type" value="Genomic_DNA"/>
</dbReference>
<dbReference type="RefSeq" id="XP_007389431.1">
    <property type="nucleotide sequence ID" value="XM_007389369.1"/>
</dbReference>
<protein>
    <recommendedName>
        <fullName evidence="4">WD40 repeat-like protein</fullName>
    </recommendedName>
</protein>
<name>R7S0G5_PUNST</name>
<dbReference type="OrthoDB" id="2654453at2759"/>
<keyword evidence="1" id="KW-1133">Transmembrane helix</keyword>
<dbReference type="HOGENOM" id="CLU_051389_0_0_1"/>
<evidence type="ECO:0000313" key="3">
    <source>
        <dbReference type="Proteomes" id="UP000054196"/>
    </source>
</evidence>
<evidence type="ECO:0000313" key="2">
    <source>
        <dbReference type="EMBL" id="EIN03339.1"/>
    </source>
</evidence>
<keyword evidence="1" id="KW-0472">Membrane</keyword>
<reference evidence="3" key="1">
    <citation type="journal article" date="2012" name="Science">
        <title>The Paleozoic origin of enzymatic lignin decomposition reconstructed from 31 fungal genomes.</title>
        <authorList>
            <person name="Floudas D."/>
            <person name="Binder M."/>
            <person name="Riley R."/>
            <person name="Barry K."/>
            <person name="Blanchette R.A."/>
            <person name="Henrissat B."/>
            <person name="Martinez A.T."/>
            <person name="Otillar R."/>
            <person name="Spatafora J.W."/>
            <person name="Yadav J.S."/>
            <person name="Aerts A."/>
            <person name="Benoit I."/>
            <person name="Boyd A."/>
            <person name="Carlson A."/>
            <person name="Copeland A."/>
            <person name="Coutinho P.M."/>
            <person name="de Vries R.P."/>
            <person name="Ferreira P."/>
            <person name="Findley K."/>
            <person name="Foster B."/>
            <person name="Gaskell J."/>
            <person name="Glotzer D."/>
            <person name="Gorecki P."/>
            <person name="Heitman J."/>
            <person name="Hesse C."/>
            <person name="Hori C."/>
            <person name="Igarashi K."/>
            <person name="Jurgens J.A."/>
            <person name="Kallen N."/>
            <person name="Kersten P."/>
            <person name="Kohler A."/>
            <person name="Kuees U."/>
            <person name="Kumar T.K.A."/>
            <person name="Kuo A."/>
            <person name="LaButti K."/>
            <person name="Larrondo L.F."/>
            <person name="Lindquist E."/>
            <person name="Ling A."/>
            <person name="Lombard V."/>
            <person name="Lucas S."/>
            <person name="Lundell T."/>
            <person name="Martin R."/>
            <person name="McLaughlin D.J."/>
            <person name="Morgenstern I."/>
            <person name="Morin E."/>
            <person name="Murat C."/>
            <person name="Nagy L.G."/>
            <person name="Nolan M."/>
            <person name="Ohm R.A."/>
            <person name="Patyshakuliyeva A."/>
            <person name="Rokas A."/>
            <person name="Ruiz-Duenas F.J."/>
            <person name="Sabat G."/>
            <person name="Salamov A."/>
            <person name="Samejima M."/>
            <person name="Schmutz J."/>
            <person name="Slot J.C."/>
            <person name="St John F."/>
            <person name="Stenlid J."/>
            <person name="Sun H."/>
            <person name="Sun S."/>
            <person name="Syed K."/>
            <person name="Tsang A."/>
            <person name="Wiebenga A."/>
            <person name="Young D."/>
            <person name="Pisabarro A."/>
            <person name="Eastwood D.C."/>
            <person name="Martin F."/>
            <person name="Cullen D."/>
            <person name="Grigoriev I.V."/>
            <person name="Hibbett D.S."/>
        </authorList>
    </citation>
    <scope>NUCLEOTIDE SEQUENCE [LARGE SCALE GENOMIC DNA]</scope>
    <source>
        <strain evidence="3">HHB-11173 SS5</strain>
    </source>
</reference>
<dbReference type="InterPro" id="IPR015943">
    <property type="entry name" value="WD40/YVTN_repeat-like_dom_sf"/>
</dbReference>
<dbReference type="InterPro" id="IPR011047">
    <property type="entry name" value="Quinoprotein_ADH-like_sf"/>
</dbReference>
<accession>R7S0G5</accession>
<dbReference type="Proteomes" id="UP000054196">
    <property type="component" value="Unassembled WGS sequence"/>
</dbReference>
<evidence type="ECO:0008006" key="4">
    <source>
        <dbReference type="Google" id="ProtNLM"/>
    </source>
</evidence>
<sequence length="388" mass="41856">MAAPNHAASTGADRLRILVKGYRGVCEVGPRALATDLGVRNQHRMLDSVVAGIGDPKGVQAVPLMAERFQRQVSTAEAVTCLNWSISTTQIPLLAVGTNDGYIHLLLIQDAKDPKTIWSVECHPYVRPLQVGFPTVGRDEVLILGRDHGDIVLLGAKGSPLSSSAANAILGSADIRSLETGDGAELVVQELAGAYRIHHYRHGKLAHIRELVTGQKGFPPANTRQVRFGDGGREVLIASDHGIIYVFDKLSGKIAFKLRLRSSSSSPAITTDVQAGTTPQWAFIASSGVYKGKGFINVWRRPRTAVSATDAVCLSVARKSTTEPMPKSGSRAVFFAILIWSAVGLLAFINVMLETFPAIKQWILQARFGAPQTASKARISWAKFMTEL</sequence>
<keyword evidence="1" id="KW-0812">Transmembrane</keyword>
<keyword evidence="3" id="KW-1185">Reference proteome</keyword>